<evidence type="ECO:0000256" key="4">
    <source>
        <dbReference type="PROSITE-ProRule" id="PRU01100"/>
    </source>
</evidence>
<evidence type="ECO:0000256" key="3">
    <source>
        <dbReference type="ARBA" id="ARBA00023295"/>
    </source>
</evidence>
<proteinExistence type="inferred from homology"/>
<feature type="region of interest" description="Disordered" evidence="5">
    <location>
        <begin position="374"/>
        <end position="412"/>
    </location>
</feature>
<sequence length="509" mass="55996">MFNKSNLFSKSKLFNKSKRFKLLPAAITIATAALTSSMSHAVEGPFLPPEGQKLLIIGQDLLSIDNYNAQVSVTPGGVTGYVSLADLSGLITDVDNKAGPNNMGRLYADYPNSTLAIGVYLVNQLDQINNGELDENMDEMVRILKSWERPVFLRWGYEFDGNWNTYDPTAFKQAWVRMHNKIEQADAENIIMTWQSSSYCAPWLGGAIQTYGGYDFQDWWPGSEYVDWVAFSYFRPDDCQVQNSAINNIVDFARQHNKPVIIAESAPQRFDISDLTHNTNVQRQIPDDNKSAQQIWDEWFSGFFNYIDANDDVIKAVAYINADWDSQGKWASPYNEGYWGDSRVETNNTIQNLWVNEISGSDWLNASPGLFELLGSDNASTPAPTPTPTPTPAPTPTPTPAPAPAPAPAPGTGLGQYLDSSCASSHPYRCPTNNACFTEQQMNDYCSVPNTPPTPVFTPAPAPISTPTPTPIMPTPTSNHCSSSHPVYSASCNQCFESDAQAASANCSI</sequence>
<keyword evidence="6" id="KW-0732">Signal</keyword>
<feature type="active site" description="Nucleophile" evidence="4">
    <location>
        <position position="264"/>
    </location>
</feature>
<evidence type="ECO:0000256" key="6">
    <source>
        <dbReference type="SAM" id="SignalP"/>
    </source>
</evidence>
<dbReference type="InterPro" id="IPR022790">
    <property type="entry name" value="GH26_dom"/>
</dbReference>
<dbReference type="EMBL" id="BSPD01000067">
    <property type="protein sequence ID" value="GLS27211.1"/>
    <property type="molecule type" value="Genomic_DNA"/>
</dbReference>
<evidence type="ECO:0000313" key="9">
    <source>
        <dbReference type="Proteomes" id="UP001156870"/>
    </source>
</evidence>
<dbReference type="Gene3D" id="3.20.20.80">
    <property type="entry name" value="Glycosidases"/>
    <property type="match status" value="1"/>
</dbReference>
<gene>
    <name evidence="8" type="ORF">GCM10007877_29300</name>
</gene>
<reference evidence="8 9" key="1">
    <citation type="journal article" date="2014" name="Int. J. Syst. Evol. Microbiol.">
        <title>Complete genome sequence of Corynebacterium casei LMG S-19264T (=DSM 44701T), isolated from a smear-ripened cheese.</title>
        <authorList>
            <consortium name="US DOE Joint Genome Institute (JGI-PGF)"/>
            <person name="Walter F."/>
            <person name="Albersmeier A."/>
            <person name="Kalinowski J."/>
            <person name="Ruckert C."/>
        </authorList>
    </citation>
    <scope>NUCLEOTIDE SEQUENCE [LARGE SCALE GENOMIC DNA]</scope>
    <source>
        <strain evidence="8 9">NBRC 110095</strain>
    </source>
</reference>
<evidence type="ECO:0000256" key="5">
    <source>
        <dbReference type="SAM" id="MobiDB-lite"/>
    </source>
</evidence>
<feature type="signal peptide" evidence="6">
    <location>
        <begin position="1"/>
        <end position="41"/>
    </location>
</feature>
<evidence type="ECO:0000313" key="8">
    <source>
        <dbReference type="EMBL" id="GLS27211.1"/>
    </source>
</evidence>
<name>A0AA37T7E6_9GAMM</name>
<dbReference type="InterPro" id="IPR017853">
    <property type="entry name" value="GH"/>
</dbReference>
<keyword evidence="2 4" id="KW-0378">Hydrolase</keyword>
<feature type="active site" description="Proton donor" evidence="4">
    <location>
        <position position="158"/>
    </location>
</feature>
<evidence type="ECO:0000256" key="1">
    <source>
        <dbReference type="ARBA" id="ARBA00007754"/>
    </source>
</evidence>
<dbReference type="PANTHER" id="PTHR40079">
    <property type="entry name" value="MANNAN ENDO-1,4-BETA-MANNOSIDASE E-RELATED"/>
    <property type="match status" value="1"/>
</dbReference>
<comment type="caution">
    <text evidence="8">The sequence shown here is derived from an EMBL/GenBank/DDBJ whole genome shotgun (WGS) entry which is preliminary data.</text>
</comment>
<evidence type="ECO:0000256" key="2">
    <source>
        <dbReference type="ARBA" id="ARBA00022801"/>
    </source>
</evidence>
<dbReference type="PANTHER" id="PTHR40079:SF4">
    <property type="entry name" value="GH26 DOMAIN-CONTAINING PROTEIN-RELATED"/>
    <property type="match status" value="1"/>
</dbReference>
<feature type="domain" description="GH26" evidence="7">
    <location>
        <begin position="29"/>
        <end position="323"/>
    </location>
</feature>
<keyword evidence="3 4" id="KW-0326">Glycosidase</keyword>
<dbReference type="GO" id="GO:0016985">
    <property type="term" value="F:mannan endo-1,4-beta-mannosidase activity"/>
    <property type="evidence" value="ECO:0007669"/>
    <property type="project" value="InterPro"/>
</dbReference>
<dbReference type="InterPro" id="IPR000805">
    <property type="entry name" value="Glyco_hydro_26"/>
</dbReference>
<dbReference type="SUPFAM" id="SSF51445">
    <property type="entry name" value="(Trans)glycosidases"/>
    <property type="match status" value="1"/>
</dbReference>
<organism evidence="8 9">
    <name type="scientific">Marinibactrum halimedae</name>
    <dbReference type="NCBI Taxonomy" id="1444977"/>
    <lineage>
        <taxon>Bacteria</taxon>
        <taxon>Pseudomonadati</taxon>
        <taxon>Pseudomonadota</taxon>
        <taxon>Gammaproteobacteria</taxon>
        <taxon>Cellvibrionales</taxon>
        <taxon>Cellvibrionaceae</taxon>
        <taxon>Marinibactrum</taxon>
    </lineage>
</organism>
<keyword evidence="9" id="KW-1185">Reference proteome</keyword>
<dbReference type="Proteomes" id="UP001156870">
    <property type="component" value="Unassembled WGS sequence"/>
</dbReference>
<protein>
    <recommendedName>
        <fullName evidence="7">GH26 domain-containing protein</fullName>
    </recommendedName>
</protein>
<feature type="chain" id="PRO_5041461989" description="GH26 domain-containing protein" evidence="6">
    <location>
        <begin position="42"/>
        <end position="509"/>
    </location>
</feature>
<dbReference type="AlphaFoldDB" id="A0AA37T7E6"/>
<accession>A0AA37T7E6</accession>
<evidence type="ECO:0000259" key="7">
    <source>
        <dbReference type="PROSITE" id="PS51764"/>
    </source>
</evidence>
<comment type="similarity">
    <text evidence="1 4">Belongs to the glycosyl hydrolase 26 family.</text>
</comment>
<dbReference type="PROSITE" id="PS51764">
    <property type="entry name" value="GH26"/>
    <property type="match status" value="1"/>
</dbReference>
<feature type="compositionally biased region" description="Pro residues" evidence="5">
    <location>
        <begin position="383"/>
        <end position="409"/>
    </location>
</feature>
<dbReference type="GO" id="GO:0006080">
    <property type="term" value="P:substituted mannan metabolic process"/>
    <property type="evidence" value="ECO:0007669"/>
    <property type="project" value="InterPro"/>
</dbReference>
<dbReference type="RefSeq" id="WP_232595164.1">
    <property type="nucleotide sequence ID" value="NZ_BSPD01000067.1"/>
</dbReference>